<reference evidence="12 13" key="1">
    <citation type="submission" date="2019-09" db="EMBL/GenBank/DDBJ databases">
        <title>Bird 10,000 Genomes (B10K) Project - Family phase.</title>
        <authorList>
            <person name="Zhang G."/>
        </authorList>
    </citation>
    <scope>NUCLEOTIDE SEQUENCE [LARGE SCALE GENOMIC DNA]</scope>
    <source>
        <strain evidence="12">B10K-DU-001-78</strain>
        <tissue evidence="12">Muscle</tissue>
    </source>
</reference>
<dbReference type="Pfam" id="PF00909">
    <property type="entry name" value="Ammonium_transp"/>
    <property type="match status" value="1"/>
</dbReference>
<evidence type="ECO:0000256" key="2">
    <source>
        <dbReference type="ARBA" id="ARBA00011036"/>
    </source>
</evidence>
<keyword evidence="8" id="KW-0924">Ammonia transport</keyword>
<evidence type="ECO:0000256" key="9">
    <source>
        <dbReference type="ARBA" id="ARBA00023180"/>
    </source>
</evidence>
<dbReference type="PANTHER" id="PTHR11730:SF42">
    <property type="entry name" value="AMMONIUM TRANSPORTER RH TYPE B"/>
    <property type="match status" value="1"/>
</dbReference>
<protein>
    <submittedName>
        <fullName evidence="12">RHBG protein</fullName>
    </submittedName>
</protein>
<dbReference type="OrthoDB" id="534912at2759"/>
<evidence type="ECO:0000259" key="11">
    <source>
        <dbReference type="Pfam" id="PF00909"/>
    </source>
</evidence>
<feature type="transmembrane region" description="Helical" evidence="10">
    <location>
        <begin position="139"/>
        <end position="156"/>
    </location>
</feature>
<evidence type="ECO:0000313" key="12">
    <source>
        <dbReference type="EMBL" id="NXN14004.1"/>
    </source>
</evidence>
<evidence type="ECO:0000256" key="6">
    <source>
        <dbReference type="ARBA" id="ARBA00022989"/>
    </source>
</evidence>
<dbReference type="InterPro" id="IPR024041">
    <property type="entry name" value="NH4_transpt_AmtB-like_dom"/>
</dbReference>
<feature type="non-terminal residue" evidence="12">
    <location>
        <position position="241"/>
    </location>
</feature>
<organism evidence="12 13">
    <name type="scientific">Indicator maculatus</name>
    <name type="common">spotted honeyguide</name>
    <dbReference type="NCBI Taxonomy" id="545262"/>
    <lineage>
        <taxon>Eukaryota</taxon>
        <taxon>Metazoa</taxon>
        <taxon>Chordata</taxon>
        <taxon>Craniata</taxon>
        <taxon>Vertebrata</taxon>
        <taxon>Euteleostomi</taxon>
        <taxon>Archelosauria</taxon>
        <taxon>Archosauria</taxon>
        <taxon>Dinosauria</taxon>
        <taxon>Saurischia</taxon>
        <taxon>Theropoda</taxon>
        <taxon>Coelurosauria</taxon>
        <taxon>Aves</taxon>
        <taxon>Neognathae</taxon>
        <taxon>Neoaves</taxon>
        <taxon>Telluraves</taxon>
        <taxon>Coraciimorphae</taxon>
        <taxon>Piciformes</taxon>
        <taxon>Indicatoridae</taxon>
        <taxon>Indicator</taxon>
    </lineage>
</organism>
<dbReference type="EMBL" id="VXBD01008883">
    <property type="protein sequence ID" value="NXN14004.1"/>
    <property type="molecule type" value="Genomic_DNA"/>
</dbReference>
<dbReference type="PRINTS" id="PR00342">
    <property type="entry name" value="RHESUSRHD"/>
</dbReference>
<dbReference type="GO" id="GO:0097272">
    <property type="term" value="P:ammonium homeostasis"/>
    <property type="evidence" value="ECO:0007669"/>
    <property type="project" value="TreeGrafter"/>
</dbReference>
<evidence type="ECO:0000256" key="7">
    <source>
        <dbReference type="ARBA" id="ARBA00023136"/>
    </source>
</evidence>
<feature type="transmembrane region" description="Helical" evidence="10">
    <location>
        <begin position="42"/>
        <end position="64"/>
    </location>
</feature>
<dbReference type="PANTHER" id="PTHR11730">
    <property type="entry name" value="AMMONIUM TRANSPORTER"/>
    <property type="match status" value="1"/>
</dbReference>
<dbReference type="InterPro" id="IPR002229">
    <property type="entry name" value="RhesusRHD"/>
</dbReference>
<feature type="transmembrane region" description="Helical" evidence="10">
    <location>
        <begin position="71"/>
        <end position="90"/>
    </location>
</feature>
<evidence type="ECO:0000256" key="5">
    <source>
        <dbReference type="ARBA" id="ARBA00022692"/>
    </source>
</evidence>
<keyword evidence="13" id="KW-1185">Reference proteome</keyword>
<evidence type="ECO:0000313" key="13">
    <source>
        <dbReference type="Proteomes" id="UP000557230"/>
    </source>
</evidence>
<feature type="transmembrane region" description="Helical" evidence="10">
    <location>
        <begin position="7"/>
        <end position="30"/>
    </location>
</feature>
<comment type="caution">
    <text evidence="12">The sequence shown here is derived from an EMBL/GenBank/DDBJ whole genome shotgun (WGS) entry which is preliminary data.</text>
</comment>
<dbReference type="SUPFAM" id="SSF111352">
    <property type="entry name" value="Ammonium transporter"/>
    <property type="match status" value="1"/>
</dbReference>
<dbReference type="Proteomes" id="UP000557230">
    <property type="component" value="Unassembled WGS sequence"/>
</dbReference>
<comment type="similarity">
    <text evidence="2">Belongs to the ammonium transporter (TC 2.A.49) family. Rh subfamily.</text>
</comment>
<evidence type="ECO:0000256" key="1">
    <source>
        <dbReference type="ARBA" id="ARBA00004651"/>
    </source>
</evidence>
<keyword evidence="5 10" id="KW-0812">Transmembrane</keyword>
<gene>
    <name evidence="12" type="primary">Rhbg</name>
    <name evidence="12" type="ORF">INDMAC_R15331</name>
</gene>
<dbReference type="AlphaFoldDB" id="A0A7L1GJF4"/>
<name>A0A7L1GJF4_9PICI</name>
<feature type="transmembrane region" description="Helical" evidence="10">
    <location>
        <begin position="213"/>
        <end position="232"/>
    </location>
</feature>
<dbReference type="InterPro" id="IPR029020">
    <property type="entry name" value="Ammonium/urea_transptr"/>
</dbReference>
<sequence length="241" mass="25292">LGRYGPGSVAISILLVAFALQWAILIQGFLHSFLHGKIYVGAQSVVSADFCAAAVLISSGALLGRANPLQLLLLTLLGVSLCSLNEYILLSLLGVRDSGGSLTVHTFGASFGLMVSRILHQPRVGKRKEEQEPGQQPEVFAVLGTIYLWIFWPSFSSATTSSANTEPWALLNACFSLAAGTVATFVLCPVLCQGSPLGMDATLASMALMGMSGEMLPTPFGALTGGFLAGLLPPLGFRFLT</sequence>
<keyword evidence="9" id="KW-0325">Glycoprotein</keyword>
<accession>A0A7L1GJF4</accession>
<evidence type="ECO:0000256" key="10">
    <source>
        <dbReference type="SAM" id="Phobius"/>
    </source>
</evidence>
<dbReference type="GO" id="GO:0008519">
    <property type="term" value="F:ammonium channel activity"/>
    <property type="evidence" value="ECO:0007669"/>
    <property type="project" value="InterPro"/>
</dbReference>
<keyword evidence="4" id="KW-1003">Cell membrane</keyword>
<keyword evidence="7 10" id="KW-0472">Membrane</keyword>
<dbReference type="GO" id="GO:0005886">
    <property type="term" value="C:plasma membrane"/>
    <property type="evidence" value="ECO:0007669"/>
    <property type="project" value="UniProtKB-SubCell"/>
</dbReference>
<dbReference type="Gene3D" id="1.10.3430.10">
    <property type="entry name" value="Ammonium transporter AmtB like domains"/>
    <property type="match status" value="1"/>
</dbReference>
<feature type="transmembrane region" description="Helical" evidence="10">
    <location>
        <begin position="168"/>
        <end position="192"/>
    </location>
</feature>
<proteinExistence type="inferred from homology"/>
<evidence type="ECO:0000256" key="3">
    <source>
        <dbReference type="ARBA" id="ARBA00022448"/>
    </source>
</evidence>
<keyword evidence="3" id="KW-0813">Transport</keyword>
<keyword evidence="6 10" id="KW-1133">Transmembrane helix</keyword>
<comment type="subcellular location">
    <subcellularLocation>
        <location evidence="1">Cell membrane</location>
        <topology evidence="1">Multi-pass membrane protein</topology>
    </subcellularLocation>
</comment>
<evidence type="ECO:0000256" key="8">
    <source>
        <dbReference type="ARBA" id="ARBA00023177"/>
    </source>
</evidence>
<feature type="non-terminal residue" evidence="12">
    <location>
        <position position="1"/>
    </location>
</feature>
<evidence type="ECO:0000256" key="4">
    <source>
        <dbReference type="ARBA" id="ARBA00022475"/>
    </source>
</evidence>
<feature type="domain" description="Ammonium transporter AmtB-like" evidence="11">
    <location>
        <begin position="5"/>
        <end position="240"/>
    </location>
</feature>